<protein>
    <submittedName>
        <fullName evidence="1">Uncharacterized protein</fullName>
    </submittedName>
</protein>
<name>A0A484JZB5_9ASTE</name>
<accession>A0A484JZB5</accession>
<reference evidence="1 2" key="1">
    <citation type="submission" date="2018-04" db="EMBL/GenBank/DDBJ databases">
        <authorList>
            <person name="Vogel A."/>
        </authorList>
    </citation>
    <scope>NUCLEOTIDE SEQUENCE [LARGE SCALE GENOMIC DNA]</scope>
</reference>
<evidence type="ECO:0000313" key="1">
    <source>
        <dbReference type="EMBL" id="VFQ58771.1"/>
    </source>
</evidence>
<dbReference type="AlphaFoldDB" id="A0A484JZB5"/>
<evidence type="ECO:0000313" key="2">
    <source>
        <dbReference type="Proteomes" id="UP000595140"/>
    </source>
</evidence>
<organism evidence="1 2">
    <name type="scientific">Cuscuta campestris</name>
    <dbReference type="NCBI Taxonomy" id="132261"/>
    <lineage>
        <taxon>Eukaryota</taxon>
        <taxon>Viridiplantae</taxon>
        <taxon>Streptophyta</taxon>
        <taxon>Embryophyta</taxon>
        <taxon>Tracheophyta</taxon>
        <taxon>Spermatophyta</taxon>
        <taxon>Magnoliopsida</taxon>
        <taxon>eudicotyledons</taxon>
        <taxon>Gunneridae</taxon>
        <taxon>Pentapetalae</taxon>
        <taxon>asterids</taxon>
        <taxon>lamiids</taxon>
        <taxon>Solanales</taxon>
        <taxon>Convolvulaceae</taxon>
        <taxon>Cuscuteae</taxon>
        <taxon>Cuscuta</taxon>
        <taxon>Cuscuta subgen. Grammica</taxon>
        <taxon>Cuscuta sect. Cleistogrammica</taxon>
    </lineage>
</organism>
<gene>
    <name evidence="1" type="ORF">CCAM_LOCUS547</name>
</gene>
<dbReference type="EMBL" id="OOIL02000002">
    <property type="protein sequence ID" value="VFQ58771.1"/>
    <property type="molecule type" value="Genomic_DNA"/>
</dbReference>
<proteinExistence type="predicted"/>
<dbReference type="Proteomes" id="UP000595140">
    <property type="component" value="Unassembled WGS sequence"/>
</dbReference>
<keyword evidence="2" id="KW-1185">Reference proteome</keyword>
<sequence length="144" mass="16805">MSETNTRSQVLWHKITWKPWQTIGRILNFGQRVRGRARIETQKRQSRGNTYYGGWHSVTKHIKKMQEDNATLNCIKVINQLFVKKGSEPSHEALQIKRNYKEKLIIKQQVASGLGSNFLHFDDIDEEELEDYLGLYTEVAGTKK</sequence>